<proteinExistence type="predicted"/>
<reference evidence="2" key="3">
    <citation type="submission" date="2015-04" db="UniProtKB">
        <authorList>
            <consortium name="EnsemblPlants"/>
        </authorList>
    </citation>
    <scope>IDENTIFICATION</scope>
</reference>
<dbReference type="Proteomes" id="UP000032180">
    <property type="component" value="Chromosome 1"/>
</dbReference>
<feature type="compositionally biased region" description="Low complexity" evidence="1">
    <location>
        <begin position="1"/>
        <end position="11"/>
    </location>
</feature>
<feature type="region of interest" description="Disordered" evidence="1">
    <location>
        <begin position="1"/>
        <end position="74"/>
    </location>
</feature>
<evidence type="ECO:0000313" key="2">
    <source>
        <dbReference type="EnsemblPlants" id="LPERR01G13280.1"/>
    </source>
</evidence>
<reference evidence="2 3" key="1">
    <citation type="submission" date="2012-08" db="EMBL/GenBank/DDBJ databases">
        <title>Oryza genome evolution.</title>
        <authorList>
            <person name="Wing R.A."/>
        </authorList>
    </citation>
    <scope>NUCLEOTIDE SEQUENCE</scope>
</reference>
<dbReference type="AlphaFoldDB" id="A0A0D9V0N4"/>
<feature type="compositionally biased region" description="Polar residues" evidence="1">
    <location>
        <begin position="63"/>
        <end position="74"/>
    </location>
</feature>
<dbReference type="HOGENOM" id="CLU_2515890_0_0_1"/>
<feature type="compositionally biased region" description="Pro residues" evidence="1">
    <location>
        <begin position="12"/>
        <end position="21"/>
    </location>
</feature>
<sequence>MPSSASPSPSTSVPPPPPPLHPGACRFLHLPPPPSTGRRHTILRPRRRLRLHPLQRSLPSPMRPTSSVDADSSHPSAAVLAILKF</sequence>
<accession>A0A0D9V0N4</accession>
<evidence type="ECO:0000313" key="3">
    <source>
        <dbReference type="Proteomes" id="UP000032180"/>
    </source>
</evidence>
<protein>
    <submittedName>
        <fullName evidence="2">Uncharacterized protein</fullName>
    </submittedName>
</protein>
<evidence type="ECO:0000256" key="1">
    <source>
        <dbReference type="SAM" id="MobiDB-lite"/>
    </source>
</evidence>
<name>A0A0D9V0N4_9ORYZ</name>
<dbReference type="Gramene" id="LPERR01G13280.1">
    <property type="protein sequence ID" value="LPERR01G13280.1"/>
    <property type="gene ID" value="LPERR01G13280"/>
</dbReference>
<feature type="compositionally biased region" description="Basic residues" evidence="1">
    <location>
        <begin position="37"/>
        <end position="53"/>
    </location>
</feature>
<dbReference type="EnsemblPlants" id="LPERR01G13280.1">
    <property type="protein sequence ID" value="LPERR01G13280.1"/>
    <property type="gene ID" value="LPERR01G13280"/>
</dbReference>
<reference evidence="3" key="2">
    <citation type="submission" date="2013-12" db="EMBL/GenBank/DDBJ databases">
        <authorList>
            <person name="Yu Y."/>
            <person name="Lee S."/>
            <person name="de Baynast K."/>
            <person name="Wissotski M."/>
            <person name="Liu L."/>
            <person name="Talag J."/>
            <person name="Goicoechea J."/>
            <person name="Angelova A."/>
            <person name="Jetty R."/>
            <person name="Kudrna D."/>
            <person name="Golser W."/>
            <person name="Rivera L."/>
            <person name="Zhang J."/>
            <person name="Wing R."/>
        </authorList>
    </citation>
    <scope>NUCLEOTIDE SEQUENCE</scope>
</reference>
<organism evidence="2 3">
    <name type="scientific">Leersia perrieri</name>
    <dbReference type="NCBI Taxonomy" id="77586"/>
    <lineage>
        <taxon>Eukaryota</taxon>
        <taxon>Viridiplantae</taxon>
        <taxon>Streptophyta</taxon>
        <taxon>Embryophyta</taxon>
        <taxon>Tracheophyta</taxon>
        <taxon>Spermatophyta</taxon>
        <taxon>Magnoliopsida</taxon>
        <taxon>Liliopsida</taxon>
        <taxon>Poales</taxon>
        <taxon>Poaceae</taxon>
        <taxon>BOP clade</taxon>
        <taxon>Oryzoideae</taxon>
        <taxon>Oryzeae</taxon>
        <taxon>Oryzinae</taxon>
        <taxon>Leersia</taxon>
    </lineage>
</organism>
<keyword evidence="3" id="KW-1185">Reference proteome</keyword>